<name>A0A9Q9EIE5_9PEZI</name>
<dbReference type="OrthoDB" id="3630828at2759"/>
<evidence type="ECO:0000313" key="2">
    <source>
        <dbReference type="Proteomes" id="UP001056384"/>
    </source>
</evidence>
<reference evidence="1" key="1">
    <citation type="submission" date="2022-06" db="EMBL/GenBank/DDBJ databases">
        <title>Complete genome sequences of two strains of the flax pathogen Septoria linicola.</title>
        <authorList>
            <person name="Lapalu N."/>
            <person name="Simon A."/>
            <person name="Demenou B."/>
            <person name="Paumier D."/>
            <person name="Guillot M.-P."/>
            <person name="Gout L."/>
            <person name="Valade R."/>
        </authorList>
    </citation>
    <scope>NUCLEOTIDE SEQUENCE</scope>
    <source>
        <strain evidence="1">SE15195</strain>
    </source>
</reference>
<keyword evidence="2" id="KW-1185">Reference proteome</keyword>
<proteinExistence type="predicted"/>
<evidence type="ECO:0000313" key="1">
    <source>
        <dbReference type="EMBL" id="USW50268.1"/>
    </source>
</evidence>
<organism evidence="1 2">
    <name type="scientific">Septoria linicola</name>
    <dbReference type="NCBI Taxonomy" id="215465"/>
    <lineage>
        <taxon>Eukaryota</taxon>
        <taxon>Fungi</taxon>
        <taxon>Dikarya</taxon>
        <taxon>Ascomycota</taxon>
        <taxon>Pezizomycotina</taxon>
        <taxon>Dothideomycetes</taxon>
        <taxon>Dothideomycetidae</taxon>
        <taxon>Mycosphaerellales</taxon>
        <taxon>Mycosphaerellaceae</taxon>
        <taxon>Septoria</taxon>
    </lineage>
</organism>
<sequence length="296" mass="33360">MSQTSETDSPDGYSNDESLGDISEYAHGVTYSSTDAIEAISRYYQFLIDLYLNKNDVEYPPEGGWPEITVENMRPLGKTDAVVELLKHIPYATWQGVGERKANVAGAVHFQPWATRARLATSSGWDVETEKLMTEGADYEHIPASVIGICNNESNQDHFLLDTALGLMCYSSGCPQGMKQHPLFKPLQTLHPVAFFPEDEVDWRDQPVWPIATFFELLKDEFKGLNFVSINSQRVLIAPRSNAGGYTDVLIPTVRAVFREHGWPHPEYDKDTCLSAVRRAIEDQHPDLYPMVYAQQ</sequence>
<accession>A0A9Q9EIE5</accession>
<protein>
    <submittedName>
        <fullName evidence="1">Uncharacterized protein</fullName>
    </submittedName>
</protein>
<gene>
    <name evidence="1" type="ORF">Slin15195_G035870</name>
</gene>
<dbReference type="EMBL" id="CP099419">
    <property type="protein sequence ID" value="USW50268.1"/>
    <property type="molecule type" value="Genomic_DNA"/>
</dbReference>
<dbReference type="Proteomes" id="UP001056384">
    <property type="component" value="Chromosome 2"/>
</dbReference>
<dbReference type="AlphaFoldDB" id="A0A9Q9EIE5"/>